<gene>
    <name evidence="11" type="primary">bfr</name>
    <name evidence="11" type="ORF">J0A66_06855</name>
</gene>
<comment type="function">
    <text evidence="8">Iron-storage protein, whose ferroxidase center binds Fe(2+), oxidizes it using dioxygen to Fe(3+), and participates in the subsequent Fe(3+) oxide mineral core formation within the central cavity of the BFR protein shell.</text>
</comment>
<comment type="catalytic activity">
    <reaction evidence="7">
        <text>Fe(2+)(in) = Fe(2+)(out)</text>
        <dbReference type="Rhea" id="RHEA:28486"/>
        <dbReference type="ChEBI" id="CHEBI:29033"/>
    </reaction>
</comment>
<comment type="caution">
    <text evidence="11">The sequence shown here is derived from an EMBL/GenBank/DDBJ whole genome shotgun (WGS) entry which is preliminary data.</text>
</comment>
<dbReference type="PRINTS" id="PR00601">
    <property type="entry name" value="BACFERRITIN"/>
</dbReference>
<dbReference type="Pfam" id="PF00210">
    <property type="entry name" value="Ferritin"/>
    <property type="match status" value="1"/>
</dbReference>
<dbReference type="PANTHER" id="PTHR30295">
    <property type="entry name" value="BACTERIOFERRITIN"/>
    <property type="match status" value="1"/>
</dbReference>
<evidence type="ECO:0000256" key="4">
    <source>
        <dbReference type="ARBA" id="ARBA00022617"/>
    </source>
</evidence>
<dbReference type="InterPro" id="IPR008331">
    <property type="entry name" value="Ferritin_DPS_dom"/>
</dbReference>
<sequence length="157" mass="18521">MKGDKQLIKHLNTVLGNQLVAINQYFLHSRMFKDWGLKKLAERDYKESIREMKKADDIIERVLFLEGMPNLQDLGKLHIGEDTREILKCDLAIEHKFIPDLRKAIEYAESIQDYVSRDLLEEILEGQEEHLDWLETQLVLVDKLGMENYIQSQIHED</sequence>
<comment type="similarity">
    <text evidence="2 8">Belongs to the bacterioferritin family.</text>
</comment>
<dbReference type="Gene3D" id="1.20.1260.10">
    <property type="match status" value="1"/>
</dbReference>
<keyword evidence="4" id="KW-0349">Heme</keyword>
<evidence type="ECO:0000256" key="3">
    <source>
        <dbReference type="ARBA" id="ARBA00022434"/>
    </source>
</evidence>
<dbReference type="Proteomes" id="UP000664654">
    <property type="component" value="Unassembled WGS sequence"/>
</dbReference>
<dbReference type="InterPro" id="IPR012347">
    <property type="entry name" value="Ferritin-like"/>
</dbReference>
<evidence type="ECO:0000313" key="11">
    <source>
        <dbReference type="EMBL" id="MBN7824942.1"/>
    </source>
</evidence>
<dbReference type="GO" id="GO:0008199">
    <property type="term" value="F:ferric iron binding"/>
    <property type="evidence" value="ECO:0007669"/>
    <property type="project" value="InterPro"/>
</dbReference>
<accession>A0A939IQU1</accession>
<dbReference type="PROSITE" id="PS50905">
    <property type="entry name" value="FERRITIN_LIKE"/>
    <property type="match status" value="1"/>
</dbReference>
<name>A0A939IQU1_9ALTE</name>
<feature type="domain" description="Ferritin-like diiron" evidence="10">
    <location>
        <begin position="1"/>
        <end position="145"/>
    </location>
</feature>
<dbReference type="GO" id="GO:0020037">
    <property type="term" value="F:heme binding"/>
    <property type="evidence" value="ECO:0007669"/>
    <property type="project" value="TreeGrafter"/>
</dbReference>
<evidence type="ECO:0000256" key="1">
    <source>
        <dbReference type="ARBA" id="ARBA00001970"/>
    </source>
</evidence>
<protein>
    <recommendedName>
        <fullName evidence="8">Bacterioferritin</fullName>
        <ecNumber evidence="8">1.16.3.1</ecNumber>
    </recommendedName>
</protein>
<dbReference type="GO" id="GO:0005829">
    <property type="term" value="C:cytosol"/>
    <property type="evidence" value="ECO:0007669"/>
    <property type="project" value="TreeGrafter"/>
</dbReference>
<dbReference type="FunFam" id="1.20.1260.10:FF:000005">
    <property type="entry name" value="Bacterioferritin"/>
    <property type="match status" value="1"/>
</dbReference>
<feature type="binding site" evidence="9">
    <location>
        <position position="130"/>
    </location>
    <ligand>
        <name>Fe cation</name>
        <dbReference type="ChEBI" id="CHEBI:24875"/>
        <label>2</label>
    </ligand>
</feature>
<dbReference type="InterPro" id="IPR002024">
    <property type="entry name" value="Bacterioferritin"/>
</dbReference>
<evidence type="ECO:0000256" key="7">
    <source>
        <dbReference type="ARBA" id="ARBA00036243"/>
    </source>
</evidence>
<dbReference type="NCBIfam" id="TIGR00754">
    <property type="entry name" value="bfr"/>
    <property type="match status" value="1"/>
</dbReference>
<keyword evidence="6 8" id="KW-0408">Iron</keyword>
<dbReference type="GO" id="GO:0140315">
    <property type="term" value="F:iron ion sequestering activity"/>
    <property type="evidence" value="ECO:0007669"/>
    <property type="project" value="UniProtKB-ARBA"/>
</dbReference>
<dbReference type="GO" id="GO:0004322">
    <property type="term" value="F:ferroxidase activity"/>
    <property type="evidence" value="ECO:0007669"/>
    <property type="project" value="UniProtKB-EC"/>
</dbReference>
<dbReference type="InterPro" id="IPR009078">
    <property type="entry name" value="Ferritin-like_SF"/>
</dbReference>
<dbReference type="PIRSF" id="PIRSF002560">
    <property type="entry name" value="Bacterioferritin"/>
    <property type="match status" value="1"/>
</dbReference>
<keyword evidence="5 8" id="KW-0479">Metal-binding</keyword>
<evidence type="ECO:0000256" key="2">
    <source>
        <dbReference type="ARBA" id="ARBA00008093"/>
    </source>
</evidence>
<dbReference type="CDD" id="cd00907">
    <property type="entry name" value="Bacterioferritin"/>
    <property type="match status" value="1"/>
</dbReference>
<keyword evidence="12" id="KW-1185">Reference proteome</keyword>
<feature type="binding site" evidence="9">
    <location>
        <position position="51"/>
    </location>
    <ligand>
        <name>Fe cation</name>
        <dbReference type="ChEBI" id="CHEBI:24875"/>
        <label>2</label>
    </ligand>
</feature>
<reference evidence="11" key="1">
    <citation type="submission" date="2021-03" db="EMBL/GenBank/DDBJ databases">
        <title>novel species isolated from a fishpond in China.</title>
        <authorList>
            <person name="Lu H."/>
            <person name="Cai Z."/>
        </authorList>
    </citation>
    <scope>NUCLEOTIDE SEQUENCE</scope>
    <source>
        <strain evidence="11">JCM 30855</strain>
    </source>
</reference>
<keyword evidence="3 8" id="KW-0409">Iron storage</keyword>
<dbReference type="EC" id="1.16.3.1" evidence="8"/>
<evidence type="ECO:0000256" key="9">
    <source>
        <dbReference type="PIRSR" id="PIRSR002560-1"/>
    </source>
</evidence>
<dbReference type="GO" id="GO:0006879">
    <property type="term" value="P:intracellular iron ion homeostasis"/>
    <property type="evidence" value="ECO:0007669"/>
    <property type="project" value="UniProtKB-KW"/>
</dbReference>
<dbReference type="AlphaFoldDB" id="A0A939IQU1"/>
<evidence type="ECO:0000313" key="12">
    <source>
        <dbReference type="Proteomes" id="UP000664654"/>
    </source>
</evidence>
<evidence type="ECO:0000256" key="8">
    <source>
        <dbReference type="PIRNR" id="PIRNR002560"/>
    </source>
</evidence>
<evidence type="ECO:0000256" key="6">
    <source>
        <dbReference type="ARBA" id="ARBA00023004"/>
    </source>
</evidence>
<evidence type="ECO:0000259" key="10">
    <source>
        <dbReference type="PROSITE" id="PS50905"/>
    </source>
</evidence>
<dbReference type="RefSeq" id="WP_206573053.1">
    <property type="nucleotide sequence ID" value="NZ_JAFKCV010000003.1"/>
</dbReference>
<proteinExistence type="inferred from homology"/>
<feature type="binding site" evidence="9">
    <location>
        <position position="51"/>
    </location>
    <ligand>
        <name>Fe cation</name>
        <dbReference type="ChEBI" id="CHEBI:24875"/>
        <label>1</label>
    </ligand>
</feature>
<dbReference type="EMBL" id="JAFKCV010000003">
    <property type="protein sequence ID" value="MBN7824942.1"/>
    <property type="molecule type" value="Genomic_DNA"/>
</dbReference>
<dbReference type="InterPro" id="IPR009040">
    <property type="entry name" value="Ferritin-like_diiron"/>
</dbReference>
<comment type="cofactor">
    <cofactor evidence="1">
        <name>heme b</name>
        <dbReference type="ChEBI" id="CHEBI:60344"/>
    </cofactor>
</comment>
<feature type="binding site" evidence="9">
    <location>
        <position position="94"/>
    </location>
    <ligand>
        <name>Fe cation</name>
        <dbReference type="ChEBI" id="CHEBI:24875"/>
        <label>2</label>
    </ligand>
</feature>
<dbReference type="PANTHER" id="PTHR30295:SF0">
    <property type="entry name" value="BACTERIOFERRITIN"/>
    <property type="match status" value="1"/>
</dbReference>
<organism evidence="11 12">
    <name type="scientific">Bowmanella dokdonensis</name>
    <dbReference type="NCBI Taxonomy" id="751969"/>
    <lineage>
        <taxon>Bacteria</taxon>
        <taxon>Pseudomonadati</taxon>
        <taxon>Pseudomonadota</taxon>
        <taxon>Gammaproteobacteria</taxon>
        <taxon>Alteromonadales</taxon>
        <taxon>Alteromonadaceae</taxon>
        <taxon>Bowmanella</taxon>
    </lineage>
</organism>
<feature type="binding site" description="axial binding residue" evidence="9">
    <location>
        <position position="52"/>
    </location>
    <ligand>
        <name>heme b</name>
        <dbReference type="ChEBI" id="CHEBI:60344"/>
        <note>ligand shared between dimeric partners</note>
    </ligand>
    <ligandPart>
        <name>Fe</name>
        <dbReference type="ChEBI" id="CHEBI:18248"/>
    </ligandPart>
</feature>
<dbReference type="GO" id="GO:0006826">
    <property type="term" value="P:iron ion transport"/>
    <property type="evidence" value="ECO:0007669"/>
    <property type="project" value="InterPro"/>
</dbReference>
<dbReference type="SUPFAM" id="SSF47240">
    <property type="entry name" value="Ferritin-like"/>
    <property type="match status" value="1"/>
</dbReference>
<comment type="catalytic activity">
    <reaction evidence="8">
        <text>4 Fe(2+) + O2 + 4 H(+) = 4 Fe(3+) + 2 H2O</text>
        <dbReference type="Rhea" id="RHEA:11148"/>
        <dbReference type="ChEBI" id="CHEBI:15377"/>
        <dbReference type="ChEBI" id="CHEBI:15378"/>
        <dbReference type="ChEBI" id="CHEBI:15379"/>
        <dbReference type="ChEBI" id="CHEBI:29033"/>
        <dbReference type="ChEBI" id="CHEBI:29034"/>
        <dbReference type="EC" id="1.16.3.1"/>
    </reaction>
</comment>
<evidence type="ECO:0000256" key="5">
    <source>
        <dbReference type="ARBA" id="ARBA00022723"/>
    </source>
</evidence>